<evidence type="ECO:0000256" key="7">
    <source>
        <dbReference type="ARBA" id="ARBA00022556"/>
    </source>
</evidence>
<dbReference type="CDD" id="cd06261">
    <property type="entry name" value="TM_PBP2"/>
    <property type="match status" value="1"/>
</dbReference>
<evidence type="ECO:0000256" key="10">
    <source>
        <dbReference type="ARBA" id="ARBA00022801"/>
    </source>
</evidence>
<dbReference type="Gene3D" id="3.30.230.20">
    <property type="entry name" value="lpxc deacetylase, domain 1"/>
    <property type="match status" value="1"/>
</dbReference>
<dbReference type="GO" id="GO:0016020">
    <property type="term" value="C:membrane"/>
    <property type="evidence" value="ECO:0007669"/>
    <property type="project" value="UniProtKB-SubCell"/>
</dbReference>
<dbReference type="Pfam" id="PF03331">
    <property type="entry name" value="LpxC"/>
    <property type="match status" value="1"/>
</dbReference>
<evidence type="ECO:0000256" key="15">
    <source>
        <dbReference type="ARBA" id="ARBA00024535"/>
    </source>
</evidence>
<dbReference type="NCBIfam" id="TIGR00325">
    <property type="entry name" value="lpxC"/>
    <property type="match status" value="1"/>
</dbReference>
<gene>
    <name evidence="18" type="ORF">CHS0354_002056</name>
</gene>
<dbReference type="PROSITE" id="PS50928">
    <property type="entry name" value="ABC_TM1"/>
    <property type="match status" value="1"/>
</dbReference>
<feature type="domain" description="ABC transmembrane type-1" evidence="17">
    <location>
        <begin position="1"/>
        <end position="129"/>
    </location>
</feature>
<dbReference type="GO" id="GO:0009245">
    <property type="term" value="P:lipid A biosynthetic process"/>
    <property type="evidence" value="ECO:0007669"/>
    <property type="project" value="UniProtKB-KW"/>
</dbReference>
<evidence type="ECO:0000313" key="19">
    <source>
        <dbReference type="Proteomes" id="UP001195483"/>
    </source>
</evidence>
<comment type="cofactor">
    <cofactor evidence="1">
        <name>Zn(2+)</name>
        <dbReference type="ChEBI" id="CHEBI:29105"/>
    </cofactor>
</comment>
<evidence type="ECO:0000313" key="18">
    <source>
        <dbReference type="EMBL" id="KAK3604248.1"/>
    </source>
</evidence>
<evidence type="ECO:0000256" key="2">
    <source>
        <dbReference type="ARBA" id="ARBA00004141"/>
    </source>
</evidence>
<comment type="function">
    <text evidence="16">Involved in the biosynthesis of lipid A, a phosphorylated glycolipid that in bacteria anchors the lipopolysaccharide to the outer membrane of the cell. Lipid A-like molecules in plants may serve as structural components of the outer membranes of mitochondria and/or chloroplasts, or may be involved in signal transduction or plant defense responses.</text>
</comment>
<dbReference type="GO" id="GO:2001289">
    <property type="term" value="P:lipid X metabolic process"/>
    <property type="evidence" value="ECO:0007669"/>
    <property type="project" value="UniProtKB-ARBA"/>
</dbReference>
<dbReference type="Proteomes" id="UP001195483">
    <property type="component" value="Unassembled WGS sequence"/>
</dbReference>
<evidence type="ECO:0000256" key="6">
    <source>
        <dbReference type="ARBA" id="ARBA00022516"/>
    </source>
</evidence>
<evidence type="ECO:0000256" key="16">
    <source>
        <dbReference type="ARBA" id="ARBA00024987"/>
    </source>
</evidence>
<dbReference type="HAMAP" id="MF_00388">
    <property type="entry name" value="LpxC"/>
    <property type="match status" value="1"/>
</dbReference>
<dbReference type="InterPro" id="IPR035906">
    <property type="entry name" value="MetI-like_sf"/>
</dbReference>
<evidence type="ECO:0000256" key="8">
    <source>
        <dbReference type="ARBA" id="ARBA00022692"/>
    </source>
</evidence>
<sequence length="409" mass="45057">MPVFSFTGLVIGSVIYSFPFALQPLRQTFAAIGKEPLEVAATLGANRLDCFRYIILPQSISGFISAAVLCFAHTIGEFGVALMLGGNIPGSTKLISMMIYEHAETLNYARANTVAVMLEKTIKSSAAISGIGIHAGKYVNMVLHPAPDNHGIVFNKKTAAGNILIPASYQYAVESELCTTIVRDGEHIRTIEHLMAALSAMEIDNVLIDIDGDEVPILDGSAKPYIDLLKKTGVRTLKTPRRYIEILSPVELKHGESILSLKPAERTIYTCSIDFKKYPVIGEQKLTFIMDCEQFINDISYARTFGFYDENKRQQLYSRGLANGASFENTVFVHAEKGNIINDTGLRDSQEFVKHKLLDAVGDMNLAGNKIIGHFSGIRPGHSLILKLLKQLFDHPESYRMITRAARAA</sequence>
<keyword evidence="11" id="KW-0862">Zinc</keyword>
<dbReference type="InterPro" id="IPR000515">
    <property type="entry name" value="MetI-like"/>
</dbReference>
<organism evidence="18 19">
    <name type="scientific">Potamilus streckersoni</name>
    <dbReference type="NCBI Taxonomy" id="2493646"/>
    <lineage>
        <taxon>Eukaryota</taxon>
        <taxon>Metazoa</taxon>
        <taxon>Spiralia</taxon>
        <taxon>Lophotrochozoa</taxon>
        <taxon>Mollusca</taxon>
        <taxon>Bivalvia</taxon>
        <taxon>Autobranchia</taxon>
        <taxon>Heteroconchia</taxon>
        <taxon>Palaeoheterodonta</taxon>
        <taxon>Unionida</taxon>
        <taxon>Unionoidea</taxon>
        <taxon>Unionidae</taxon>
        <taxon>Ambleminae</taxon>
        <taxon>Lampsilini</taxon>
        <taxon>Potamilus</taxon>
    </lineage>
</organism>
<dbReference type="GO" id="GO:0103117">
    <property type="term" value="F:UDP-3-O-acyl-N-acetylglucosamine deacetylase activity"/>
    <property type="evidence" value="ECO:0007669"/>
    <property type="project" value="UniProtKB-EC"/>
</dbReference>
<keyword evidence="9" id="KW-0479">Metal-binding</keyword>
<comment type="catalytic activity">
    <reaction evidence="15">
        <text>a UDP-3-O-[(3R)-3-hydroxyacyl]-N-acetyl-alpha-D-glucosamine + H2O = a UDP-3-O-[(3R)-3-hydroxyacyl]-alpha-D-glucosamine + acetate</text>
        <dbReference type="Rhea" id="RHEA:67816"/>
        <dbReference type="ChEBI" id="CHEBI:15377"/>
        <dbReference type="ChEBI" id="CHEBI:30089"/>
        <dbReference type="ChEBI" id="CHEBI:137740"/>
        <dbReference type="ChEBI" id="CHEBI:173225"/>
        <dbReference type="EC" id="3.5.1.108"/>
    </reaction>
</comment>
<keyword evidence="7" id="KW-0441">Lipid A biosynthesis</keyword>
<dbReference type="EMBL" id="JAEAOA010000186">
    <property type="protein sequence ID" value="KAK3604248.1"/>
    <property type="molecule type" value="Genomic_DNA"/>
</dbReference>
<dbReference type="Pfam" id="PF00528">
    <property type="entry name" value="BPD_transp_1"/>
    <property type="match status" value="1"/>
</dbReference>
<keyword evidence="12" id="KW-1133">Transmembrane helix</keyword>
<evidence type="ECO:0000256" key="5">
    <source>
        <dbReference type="ARBA" id="ARBA00012745"/>
    </source>
</evidence>
<evidence type="ECO:0000256" key="14">
    <source>
        <dbReference type="ARBA" id="ARBA00023136"/>
    </source>
</evidence>
<reference evidence="18" key="1">
    <citation type="journal article" date="2021" name="Genome Biol. Evol.">
        <title>A High-Quality Reference Genome for a Parasitic Bivalve with Doubly Uniparental Inheritance (Bivalvia: Unionida).</title>
        <authorList>
            <person name="Smith C.H."/>
        </authorList>
    </citation>
    <scope>NUCLEOTIDE SEQUENCE</scope>
    <source>
        <strain evidence="18">CHS0354</strain>
    </source>
</reference>
<dbReference type="SUPFAM" id="SSF54211">
    <property type="entry name" value="Ribosomal protein S5 domain 2-like"/>
    <property type="match status" value="2"/>
</dbReference>
<dbReference type="Gene3D" id="3.30.1700.10">
    <property type="entry name" value="lpxc deacetylase, domain 2"/>
    <property type="match status" value="1"/>
</dbReference>
<evidence type="ECO:0000256" key="11">
    <source>
        <dbReference type="ARBA" id="ARBA00022833"/>
    </source>
</evidence>
<comment type="subcellular location">
    <subcellularLocation>
        <location evidence="2">Membrane</location>
        <topology evidence="2">Multi-pass membrane protein</topology>
    </subcellularLocation>
</comment>
<proteinExistence type="inferred from homology"/>
<evidence type="ECO:0000256" key="12">
    <source>
        <dbReference type="ARBA" id="ARBA00022989"/>
    </source>
</evidence>
<reference evidence="18" key="3">
    <citation type="submission" date="2023-05" db="EMBL/GenBank/DDBJ databases">
        <authorList>
            <person name="Smith C.H."/>
        </authorList>
    </citation>
    <scope>NUCLEOTIDE SEQUENCE</scope>
    <source>
        <strain evidence="18">CHS0354</strain>
        <tissue evidence="18">Mantle</tissue>
    </source>
</reference>
<evidence type="ECO:0000256" key="1">
    <source>
        <dbReference type="ARBA" id="ARBA00001947"/>
    </source>
</evidence>
<dbReference type="PANTHER" id="PTHR33694:SF1">
    <property type="entry name" value="UDP-3-O-ACYL-N-ACETYLGLUCOSAMINE DEACETYLASE 1, MITOCHONDRIAL-RELATED"/>
    <property type="match status" value="1"/>
</dbReference>
<comment type="similarity">
    <text evidence="4">Belongs to the LpxC family.</text>
</comment>
<accession>A0AAE0T687</accession>
<name>A0AAE0T687_9BIVA</name>
<evidence type="ECO:0000256" key="9">
    <source>
        <dbReference type="ARBA" id="ARBA00022723"/>
    </source>
</evidence>
<reference evidence="18" key="2">
    <citation type="journal article" date="2021" name="Genome Biol. Evol.">
        <title>Developing a high-quality reference genome for a parasitic bivalve with doubly uniparental inheritance (Bivalvia: Unionida).</title>
        <authorList>
            <person name="Smith C.H."/>
        </authorList>
    </citation>
    <scope>NUCLEOTIDE SEQUENCE</scope>
    <source>
        <strain evidence="18">CHS0354</strain>
        <tissue evidence="18">Mantle</tissue>
    </source>
</reference>
<evidence type="ECO:0000259" key="17">
    <source>
        <dbReference type="PROSITE" id="PS50928"/>
    </source>
</evidence>
<dbReference type="AlphaFoldDB" id="A0AAE0T687"/>
<comment type="pathway">
    <text evidence="3">Glycolipid biosynthesis; lipid IV(A) biosynthesis; lipid IV(A) from (3R)-3-hydroxytetradecanoyl-[acyl-carrier-protein] and UDP-N-acetyl-alpha-D-glucosamine: step 2/6.</text>
</comment>
<evidence type="ECO:0000256" key="3">
    <source>
        <dbReference type="ARBA" id="ARBA00005002"/>
    </source>
</evidence>
<evidence type="ECO:0000256" key="4">
    <source>
        <dbReference type="ARBA" id="ARBA00006170"/>
    </source>
</evidence>
<dbReference type="EC" id="3.5.1.108" evidence="5"/>
<keyword evidence="6" id="KW-0444">Lipid biosynthesis</keyword>
<dbReference type="InterPro" id="IPR004463">
    <property type="entry name" value="UDP-acyl_GlcNac_deAcase"/>
</dbReference>
<dbReference type="SUPFAM" id="SSF161098">
    <property type="entry name" value="MetI-like"/>
    <property type="match status" value="1"/>
</dbReference>
<keyword evidence="13" id="KW-0443">Lipid metabolism</keyword>
<keyword evidence="10" id="KW-0378">Hydrolase</keyword>
<keyword evidence="19" id="KW-1185">Reference proteome</keyword>
<evidence type="ECO:0000256" key="13">
    <source>
        <dbReference type="ARBA" id="ARBA00023098"/>
    </source>
</evidence>
<dbReference type="Gene3D" id="1.10.3720.10">
    <property type="entry name" value="MetI-like"/>
    <property type="match status" value="1"/>
</dbReference>
<dbReference type="GO" id="GO:0046872">
    <property type="term" value="F:metal ion binding"/>
    <property type="evidence" value="ECO:0007669"/>
    <property type="project" value="UniProtKB-KW"/>
</dbReference>
<protein>
    <recommendedName>
        <fullName evidence="5">UDP-3-O-acyl-N-acetylglucosamine deacetylase</fullName>
        <ecNumber evidence="5">3.5.1.108</ecNumber>
    </recommendedName>
</protein>
<keyword evidence="14" id="KW-0472">Membrane</keyword>
<dbReference type="InterPro" id="IPR015870">
    <property type="entry name" value="UDP-acyl_N-AcGlcN_deAcase_N"/>
</dbReference>
<dbReference type="InterPro" id="IPR020568">
    <property type="entry name" value="Ribosomal_Su5_D2-typ_SF"/>
</dbReference>
<comment type="caution">
    <text evidence="18">The sequence shown here is derived from an EMBL/GenBank/DDBJ whole genome shotgun (WGS) entry which is preliminary data.</text>
</comment>
<dbReference type="InterPro" id="IPR011334">
    <property type="entry name" value="UDP-acyl_GlcNac_deAcase_C"/>
</dbReference>
<dbReference type="GO" id="GO:0055085">
    <property type="term" value="P:transmembrane transport"/>
    <property type="evidence" value="ECO:0007669"/>
    <property type="project" value="InterPro"/>
</dbReference>
<dbReference type="PANTHER" id="PTHR33694">
    <property type="entry name" value="UDP-3-O-ACYL-N-ACETYLGLUCOSAMINE DEACETYLASE 1, MITOCHONDRIAL-RELATED"/>
    <property type="match status" value="1"/>
</dbReference>
<keyword evidence="8" id="KW-0812">Transmembrane</keyword>